<evidence type="ECO:0000313" key="1">
    <source>
        <dbReference type="EMBL" id="MDB9538492.1"/>
    </source>
</evidence>
<reference evidence="1 2" key="1">
    <citation type="submission" date="2023-01" db="EMBL/GenBank/DDBJ databases">
        <title>Genomes from the Australian National Cyanobacteria Reference Collection.</title>
        <authorList>
            <person name="Willis A."/>
            <person name="Lee E.M.F."/>
        </authorList>
    </citation>
    <scope>NUCLEOTIDE SEQUENCE [LARGE SCALE GENOMIC DNA]</scope>
    <source>
        <strain evidence="1 2">CS-1033</strain>
    </source>
</reference>
<dbReference type="RefSeq" id="WP_271731042.1">
    <property type="nucleotide sequence ID" value="NZ_JANQDP010000032.1"/>
</dbReference>
<sequence length="209" mass="24088">MIIIPDFDIEIPFKGTRNYLQSSDVYNALCNGIMEFTGITDFHLMSKTKLVFRNFAQHPLRAVFQSHHTSAKAVFSFEINDVKYRCELIEREAEVQNRIAFNEEAIITECVFDLDHKTVAFASIADFPYTPIEIVVAANKSLHMQYFYQNPGKWLFTEIFTEKPLKDIYFDTMKIMLKTCLGTRLTKSAIILDDTECGYICFSLSPSNT</sequence>
<evidence type="ECO:0000313" key="2">
    <source>
        <dbReference type="Proteomes" id="UP001212499"/>
    </source>
</evidence>
<gene>
    <name evidence="1" type="ORF">PN457_02230</name>
</gene>
<organism evidence="1 2">
    <name type="scientific">Anabaenopsis arnoldii</name>
    <dbReference type="NCBI Taxonomy" id="2152938"/>
    <lineage>
        <taxon>Bacteria</taxon>
        <taxon>Bacillati</taxon>
        <taxon>Cyanobacteriota</taxon>
        <taxon>Cyanophyceae</taxon>
        <taxon>Nostocales</taxon>
        <taxon>Nodulariaceae</taxon>
        <taxon>Anabaenopsis</taxon>
    </lineage>
</organism>
<proteinExistence type="predicted"/>
<keyword evidence="2" id="KW-1185">Reference proteome</keyword>
<protein>
    <submittedName>
        <fullName evidence="1">Uncharacterized protein</fullName>
    </submittedName>
</protein>
<name>A0ABT5AP69_9CYAN</name>
<dbReference type="Proteomes" id="UP001212499">
    <property type="component" value="Unassembled WGS sequence"/>
</dbReference>
<comment type="caution">
    <text evidence="1">The sequence shown here is derived from an EMBL/GenBank/DDBJ whole genome shotgun (WGS) entry which is preliminary data.</text>
</comment>
<dbReference type="EMBL" id="JAQMUH010000033">
    <property type="protein sequence ID" value="MDB9538492.1"/>
    <property type="molecule type" value="Genomic_DNA"/>
</dbReference>
<accession>A0ABT5AP69</accession>